<organism evidence="2 3">
    <name type="scientific">Candidatus Merdivicinus excrementipullorum</name>
    <dbReference type="NCBI Taxonomy" id="2840867"/>
    <lineage>
        <taxon>Bacteria</taxon>
        <taxon>Bacillati</taxon>
        <taxon>Bacillota</taxon>
        <taxon>Clostridia</taxon>
        <taxon>Eubacteriales</taxon>
        <taxon>Oscillospiraceae</taxon>
        <taxon>Oscillospiraceae incertae sedis</taxon>
        <taxon>Candidatus Merdivicinus</taxon>
    </lineage>
</organism>
<dbReference type="GO" id="GO:0006797">
    <property type="term" value="P:polyphosphate metabolic process"/>
    <property type="evidence" value="ECO:0007669"/>
    <property type="project" value="InterPro"/>
</dbReference>
<gene>
    <name evidence="2" type="primary">pap</name>
    <name evidence="2" type="ORF">IAB51_10525</name>
</gene>
<dbReference type="InterPro" id="IPR022489">
    <property type="entry name" value="PolyP_AMP_Tfrase"/>
</dbReference>
<dbReference type="PANTHER" id="PTHR34383">
    <property type="entry name" value="POLYPHOSPHATE:AMP PHOSPHOTRANSFERASE-RELATED"/>
    <property type="match status" value="1"/>
</dbReference>
<sequence>MFEKLTPLAESEKSLVKAEISALKARLSSQQQQVKQAKLPVVVLIEGWGASGKGSLIGDLILNMDPRSFTVFSINPPTDDEARRPFLWRYFQKIPEAGQFVFFDSGWYGETIQNVMVDGLDGKDYRRRIESINAFERQLTDGGYLVVKFFLHIPKKIQDERFEKLLESENTEWRISKADKRENKHYKEYAAAWDQLLDKTDTPAAPWHIIDGSERTKRLQVYRVLTDAIAAALEGNRPVYDAPHAEFPLLSMPKLAQVPLDQKVEETEYRVQLKEAQNRLKDLHNRIYRKKIPVILVYEGWDAAGKGGNIKRVAAALDPRGYEVVPIAAPDKHEISRQYLWRFWNHIPKTGHITIFDRSWYGRVMVERIEGFCSEDDWKRAYREMNEFEKELSDWGAVILKFWIHIDKDTQLARFNDRQNTPEKQWKITDEDWRNREKWDQYEVAVDEMLQKTSTEYAPWHIIESTDKKYARLKVLNILVDALEDALKK</sequence>
<dbReference type="InterPro" id="IPR022488">
    <property type="entry name" value="PPK2-related"/>
</dbReference>
<feature type="domain" description="Polyphosphate kinase-2-related" evidence="1">
    <location>
        <begin position="13"/>
        <end position="232"/>
    </location>
</feature>
<reference evidence="2" key="2">
    <citation type="journal article" date="2021" name="PeerJ">
        <title>Extensive microbial diversity within the chicken gut microbiome revealed by metagenomics and culture.</title>
        <authorList>
            <person name="Gilroy R."/>
            <person name="Ravi A."/>
            <person name="Getino M."/>
            <person name="Pursley I."/>
            <person name="Horton D.L."/>
            <person name="Alikhan N.F."/>
            <person name="Baker D."/>
            <person name="Gharbi K."/>
            <person name="Hall N."/>
            <person name="Watson M."/>
            <person name="Adriaenssens E.M."/>
            <person name="Foster-Nyarko E."/>
            <person name="Jarju S."/>
            <person name="Secka A."/>
            <person name="Antonio M."/>
            <person name="Oren A."/>
            <person name="Chaudhuri R.R."/>
            <person name="La Ragione R."/>
            <person name="Hildebrand F."/>
            <person name="Pallen M.J."/>
        </authorList>
    </citation>
    <scope>NUCLEOTIDE SEQUENCE</scope>
    <source>
        <strain evidence="2">CHK199-13235</strain>
    </source>
</reference>
<dbReference type="AlphaFoldDB" id="A0A9D1FP15"/>
<protein>
    <submittedName>
        <fullName evidence="2">Polyphosphate:AMP phosphotransferase</fullName>
    </submittedName>
</protein>
<comment type="caution">
    <text evidence="2">The sequence shown here is derived from an EMBL/GenBank/DDBJ whole genome shotgun (WGS) entry which is preliminary data.</text>
</comment>
<evidence type="ECO:0000313" key="2">
    <source>
        <dbReference type="EMBL" id="HIS77222.1"/>
    </source>
</evidence>
<dbReference type="NCBIfam" id="TIGR03708">
    <property type="entry name" value="poly_P_AMP_trns"/>
    <property type="match status" value="1"/>
</dbReference>
<dbReference type="SUPFAM" id="SSF52540">
    <property type="entry name" value="P-loop containing nucleoside triphosphate hydrolases"/>
    <property type="match status" value="2"/>
</dbReference>
<name>A0A9D1FP15_9FIRM</name>
<dbReference type="EMBL" id="DVJP01000069">
    <property type="protein sequence ID" value="HIS77222.1"/>
    <property type="molecule type" value="Genomic_DNA"/>
</dbReference>
<dbReference type="GO" id="GO:0043751">
    <property type="term" value="F:polyphosphate:AMP phosphotransferase activity"/>
    <property type="evidence" value="ECO:0007669"/>
    <property type="project" value="InterPro"/>
</dbReference>
<proteinExistence type="predicted"/>
<reference evidence="2" key="1">
    <citation type="submission" date="2020-10" db="EMBL/GenBank/DDBJ databases">
        <authorList>
            <person name="Gilroy R."/>
        </authorList>
    </citation>
    <scope>NUCLEOTIDE SEQUENCE</scope>
    <source>
        <strain evidence="2">CHK199-13235</strain>
    </source>
</reference>
<accession>A0A9D1FP15</accession>
<dbReference type="PANTHER" id="PTHR34383:SF3">
    <property type="entry name" value="POLYPHOSPHATE:AMP PHOSPHOTRANSFERASE"/>
    <property type="match status" value="1"/>
</dbReference>
<evidence type="ECO:0000259" key="1">
    <source>
        <dbReference type="Pfam" id="PF03976"/>
    </source>
</evidence>
<dbReference type="Pfam" id="PF03976">
    <property type="entry name" value="PPK2"/>
    <property type="match status" value="2"/>
</dbReference>
<dbReference type="InterPro" id="IPR027417">
    <property type="entry name" value="P-loop_NTPase"/>
</dbReference>
<feature type="domain" description="Polyphosphate kinase-2-related" evidence="1">
    <location>
        <begin position="264"/>
        <end position="488"/>
    </location>
</feature>
<evidence type="ECO:0000313" key="3">
    <source>
        <dbReference type="Proteomes" id="UP000824002"/>
    </source>
</evidence>
<dbReference type="Proteomes" id="UP000824002">
    <property type="component" value="Unassembled WGS sequence"/>
</dbReference>
<dbReference type="Gene3D" id="3.40.50.300">
    <property type="entry name" value="P-loop containing nucleotide triphosphate hydrolases"/>
    <property type="match status" value="2"/>
</dbReference>